<protein>
    <recommendedName>
        <fullName evidence="3">Lipoprotein</fullName>
    </recommendedName>
</protein>
<dbReference type="PROSITE" id="PS51257">
    <property type="entry name" value="PROKAR_LIPOPROTEIN"/>
    <property type="match status" value="1"/>
</dbReference>
<sequence length="235" mass="25142">MRTSFRLTLVALMGVLTFGCGEDSSVPAPSGEGDGDGSPPINLSPLLPWTAGNRWIYRVTEDGEVSEKETILGEVEAVGGTGPNRDTLANKVTTLKSSGARTLSWQAVVDSRLVRYREQSLRASTGTVKSEEHWEPAKLHVDEAPEHAVAGASWLETYEETELADGASSGSTVRERWTVLSASESVTVPAGTFEAVVLQKAGGGTAKTYWFVRGIGKVKEEGGQTEELVSYEVLP</sequence>
<organism evidence="1 2">
    <name type="scientific">Stigmatella ashevillensis</name>
    <dbReference type="NCBI Taxonomy" id="2995309"/>
    <lineage>
        <taxon>Bacteria</taxon>
        <taxon>Pseudomonadati</taxon>
        <taxon>Myxococcota</taxon>
        <taxon>Myxococcia</taxon>
        <taxon>Myxococcales</taxon>
        <taxon>Cystobacterineae</taxon>
        <taxon>Archangiaceae</taxon>
        <taxon>Stigmatella</taxon>
    </lineage>
</organism>
<evidence type="ECO:0000313" key="2">
    <source>
        <dbReference type="Proteomes" id="UP001221838"/>
    </source>
</evidence>
<dbReference type="Proteomes" id="UP001221838">
    <property type="component" value="Unassembled WGS sequence"/>
</dbReference>
<evidence type="ECO:0000313" key="1">
    <source>
        <dbReference type="EMBL" id="MDC0706941.1"/>
    </source>
</evidence>
<accession>A0ABT5D033</accession>
<evidence type="ECO:0008006" key="3">
    <source>
        <dbReference type="Google" id="ProtNLM"/>
    </source>
</evidence>
<dbReference type="Gene3D" id="2.40.360.20">
    <property type="match status" value="1"/>
</dbReference>
<proteinExistence type="predicted"/>
<keyword evidence="2" id="KW-1185">Reference proteome</keyword>
<name>A0ABT5D033_9BACT</name>
<dbReference type="RefSeq" id="WP_272134072.1">
    <property type="nucleotide sequence ID" value="NZ_JAQNDM010000001.1"/>
</dbReference>
<dbReference type="EMBL" id="JAQNDM010000001">
    <property type="protein sequence ID" value="MDC0706941.1"/>
    <property type="molecule type" value="Genomic_DNA"/>
</dbReference>
<reference evidence="1 2" key="1">
    <citation type="submission" date="2022-11" db="EMBL/GenBank/DDBJ databases">
        <title>Minimal conservation of predation-associated metabolite biosynthetic gene clusters underscores biosynthetic potential of Myxococcota including descriptions for ten novel species: Archangium lansinium sp. nov., Myxococcus landrumus sp. nov., Nannocystis bai.</title>
        <authorList>
            <person name="Ahearne A."/>
            <person name="Stevens C."/>
            <person name="Dowd S."/>
        </authorList>
    </citation>
    <scope>NUCLEOTIDE SEQUENCE [LARGE SCALE GENOMIC DNA]</scope>
    <source>
        <strain evidence="1 2">NCWAL01</strain>
    </source>
</reference>
<comment type="caution">
    <text evidence="1">The sequence shown here is derived from an EMBL/GenBank/DDBJ whole genome shotgun (WGS) entry which is preliminary data.</text>
</comment>
<gene>
    <name evidence="1" type="ORF">POL68_00495</name>
</gene>